<dbReference type="Pfam" id="PF01636">
    <property type="entry name" value="APH"/>
    <property type="match status" value="1"/>
</dbReference>
<dbReference type="AlphaFoldDB" id="A0A225DQ52"/>
<dbReference type="Proteomes" id="UP000214646">
    <property type="component" value="Unassembled WGS sequence"/>
</dbReference>
<comment type="caution">
    <text evidence="2">The sequence shown here is derived from an EMBL/GenBank/DDBJ whole genome shotgun (WGS) entry which is preliminary data.</text>
</comment>
<dbReference type="EMBL" id="NIDE01000004">
    <property type="protein sequence ID" value="OWK43243.1"/>
    <property type="molecule type" value="Genomic_DNA"/>
</dbReference>
<gene>
    <name evidence="2" type="ORF">FRUB_02842</name>
</gene>
<dbReference type="InterPro" id="IPR011009">
    <property type="entry name" value="Kinase-like_dom_sf"/>
</dbReference>
<evidence type="ECO:0000313" key="3">
    <source>
        <dbReference type="Proteomes" id="UP000214646"/>
    </source>
</evidence>
<proteinExistence type="predicted"/>
<dbReference type="InterPro" id="IPR052732">
    <property type="entry name" value="Cell-binding_unc_protein"/>
</dbReference>
<keyword evidence="3" id="KW-1185">Reference proteome</keyword>
<dbReference type="Gene3D" id="3.90.1200.10">
    <property type="match status" value="1"/>
</dbReference>
<reference evidence="3" key="1">
    <citation type="submission" date="2017-06" db="EMBL/GenBank/DDBJ databases">
        <title>Genome analysis of Fimbriiglobus ruber SP5, the first member of the order Planctomycetales with confirmed chitinolytic capability.</title>
        <authorList>
            <person name="Ravin N.V."/>
            <person name="Rakitin A.L."/>
            <person name="Ivanova A.A."/>
            <person name="Beletsky A.V."/>
            <person name="Kulichevskaya I.S."/>
            <person name="Mardanov A.V."/>
            <person name="Dedysh S.N."/>
        </authorList>
    </citation>
    <scope>NUCLEOTIDE SEQUENCE [LARGE SCALE GENOMIC DNA]</scope>
    <source>
        <strain evidence="3">SP5</strain>
    </source>
</reference>
<dbReference type="OrthoDB" id="9810277at2"/>
<feature type="domain" description="Aminoglycoside phosphotransferase" evidence="1">
    <location>
        <begin position="66"/>
        <end position="283"/>
    </location>
</feature>
<protein>
    <recommendedName>
        <fullName evidence="1">Aminoglycoside phosphotransferase domain-containing protein</fullName>
    </recommendedName>
</protein>
<dbReference type="PANTHER" id="PTHR43883:SF1">
    <property type="entry name" value="GLUCONOKINASE"/>
    <property type="match status" value="1"/>
</dbReference>
<evidence type="ECO:0000259" key="1">
    <source>
        <dbReference type="Pfam" id="PF01636"/>
    </source>
</evidence>
<sequence>MELSHLIKALADPTAYPFPVQAVEVRQTHISAVFLAGSFVYKVKKPIAPGFLDFTTLEKRQHFCYEEVQLNRRLAPDVYLGVVPVVQTPTGVRLEGEGEVVEWAVKMRRLPGEATLLEHLRRGEVTVTLVEMLARQIATFHLGLEPNDRIASFGRFDAVARNIRDVFEQADPLAGAEEFSEIFNRTRQLMGNTLERFRPLIDSRAARGVPRECHGDLHLDHIYYFPDQPPPSNLVIIDCIEFSERLRFIDPVADIAFTAMDLTFHDRPDLAGAFANTYFQATRDEEGRTLIPLYTAYRSSVRGLVESMLTADHDVPEAERNAARQRARKYWLLARAELESVTDPGDAR</sequence>
<dbReference type="PANTHER" id="PTHR43883">
    <property type="entry name" value="SLR0207 PROTEIN"/>
    <property type="match status" value="1"/>
</dbReference>
<accession>A0A225DQ52</accession>
<organism evidence="2 3">
    <name type="scientific">Fimbriiglobus ruber</name>
    <dbReference type="NCBI Taxonomy" id="1908690"/>
    <lineage>
        <taxon>Bacteria</taxon>
        <taxon>Pseudomonadati</taxon>
        <taxon>Planctomycetota</taxon>
        <taxon>Planctomycetia</taxon>
        <taxon>Gemmatales</taxon>
        <taxon>Gemmataceae</taxon>
        <taxon>Fimbriiglobus</taxon>
    </lineage>
</organism>
<dbReference type="RefSeq" id="WP_088254123.1">
    <property type="nucleotide sequence ID" value="NZ_NIDE01000004.1"/>
</dbReference>
<name>A0A225DQ52_9BACT</name>
<dbReference type="InterPro" id="IPR002575">
    <property type="entry name" value="Aminoglycoside_PTrfase"/>
</dbReference>
<dbReference type="SUPFAM" id="SSF56112">
    <property type="entry name" value="Protein kinase-like (PK-like)"/>
    <property type="match status" value="1"/>
</dbReference>
<evidence type="ECO:0000313" key="2">
    <source>
        <dbReference type="EMBL" id="OWK43243.1"/>
    </source>
</evidence>